<dbReference type="EMBL" id="JACIIU010000003">
    <property type="protein sequence ID" value="MBB6260569.1"/>
    <property type="molecule type" value="Genomic_DNA"/>
</dbReference>
<gene>
    <name evidence="8" type="ORF">FHS77_001103</name>
</gene>
<dbReference type="InterPro" id="IPR015813">
    <property type="entry name" value="Pyrv/PenolPyrv_kinase-like_dom"/>
</dbReference>
<dbReference type="Proteomes" id="UP000555393">
    <property type="component" value="Unassembled WGS sequence"/>
</dbReference>
<feature type="binding site" evidence="6">
    <location>
        <position position="130"/>
    </location>
    <ligand>
        <name>Mg(2+)</name>
        <dbReference type="ChEBI" id="CHEBI:18420"/>
    </ligand>
</feature>
<comment type="caution">
    <text evidence="8">The sequence shown here is derived from an EMBL/GenBank/DDBJ whole genome shotgun (WGS) entry which is preliminary data.</text>
</comment>
<feature type="binding site" evidence="5">
    <location>
        <position position="130"/>
    </location>
    <ligand>
        <name>substrate</name>
    </ligand>
</feature>
<dbReference type="InterPro" id="IPR040442">
    <property type="entry name" value="Pyrv_kinase-like_dom_sf"/>
</dbReference>
<evidence type="ECO:0000313" key="8">
    <source>
        <dbReference type="EMBL" id="MBB6260569.1"/>
    </source>
</evidence>
<dbReference type="InterPro" id="IPR005000">
    <property type="entry name" value="Aldolase/citrate-lyase_domain"/>
</dbReference>
<keyword evidence="3 6" id="KW-0479">Metal-binding</keyword>
<dbReference type="PANTHER" id="PTHR32308:SF10">
    <property type="entry name" value="CITRATE LYASE SUBUNIT BETA"/>
    <property type="match status" value="1"/>
</dbReference>
<evidence type="ECO:0000256" key="6">
    <source>
        <dbReference type="PIRSR" id="PIRSR015582-2"/>
    </source>
</evidence>
<evidence type="ECO:0000256" key="2">
    <source>
        <dbReference type="ARBA" id="ARBA00005568"/>
    </source>
</evidence>
<comment type="cofactor">
    <cofactor evidence="1">
        <name>Mg(2+)</name>
        <dbReference type="ChEBI" id="CHEBI:18420"/>
    </cofactor>
</comment>
<accession>A0A841LY59</accession>
<keyword evidence="9" id="KW-1185">Reference proteome</keyword>
<proteinExistence type="inferred from homology"/>
<dbReference type="AlphaFoldDB" id="A0A841LY59"/>
<comment type="similarity">
    <text evidence="2">Belongs to the HpcH/HpaI aldolase family.</text>
</comment>
<name>A0A841LY59_9HYPH</name>
<dbReference type="GO" id="GO:0000287">
    <property type="term" value="F:magnesium ion binding"/>
    <property type="evidence" value="ECO:0007669"/>
    <property type="project" value="TreeGrafter"/>
</dbReference>
<evidence type="ECO:0000313" key="9">
    <source>
        <dbReference type="Proteomes" id="UP000555393"/>
    </source>
</evidence>
<keyword evidence="4 6" id="KW-0460">Magnesium</keyword>
<organism evidence="8 9">
    <name type="scientific">Paenochrobactrum gallinarii</name>
    <dbReference type="NCBI Taxonomy" id="643673"/>
    <lineage>
        <taxon>Bacteria</taxon>
        <taxon>Pseudomonadati</taxon>
        <taxon>Pseudomonadota</taxon>
        <taxon>Alphaproteobacteria</taxon>
        <taxon>Hyphomicrobiales</taxon>
        <taxon>Brucellaceae</taxon>
        <taxon>Paenochrobactrum</taxon>
    </lineage>
</organism>
<dbReference type="GO" id="GO:0006107">
    <property type="term" value="P:oxaloacetate metabolic process"/>
    <property type="evidence" value="ECO:0007669"/>
    <property type="project" value="TreeGrafter"/>
</dbReference>
<evidence type="ECO:0000256" key="5">
    <source>
        <dbReference type="PIRSR" id="PIRSR015582-1"/>
    </source>
</evidence>
<evidence type="ECO:0000256" key="1">
    <source>
        <dbReference type="ARBA" id="ARBA00001946"/>
    </source>
</evidence>
<evidence type="ECO:0000256" key="4">
    <source>
        <dbReference type="ARBA" id="ARBA00022842"/>
    </source>
</evidence>
<dbReference type="RefSeq" id="WP_374786206.1">
    <property type="nucleotide sequence ID" value="NZ_JACIIU010000003.1"/>
</dbReference>
<reference evidence="8 9" key="1">
    <citation type="submission" date="2020-08" db="EMBL/GenBank/DDBJ databases">
        <title>Genomic Encyclopedia of Type Strains, Phase IV (KMG-IV): sequencing the most valuable type-strain genomes for metagenomic binning, comparative biology and taxonomic classification.</title>
        <authorList>
            <person name="Goeker M."/>
        </authorList>
    </citation>
    <scope>NUCLEOTIDE SEQUENCE [LARGE SCALE GENOMIC DNA]</scope>
    <source>
        <strain evidence="8 9">DSM 22336</strain>
    </source>
</reference>
<feature type="binding site" evidence="6">
    <location>
        <position position="161"/>
    </location>
    <ligand>
        <name>Mg(2+)</name>
        <dbReference type="ChEBI" id="CHEBI:18420"/>
    </ligand>
</feature>
<dbReference type="PIRSF" id="PIRSF015582">
    <property type="entry name" value="Cit_lyase_B"/>
    <property type="match status" value="1"/>
</dbReference>
<dbReference type="EC" id="4.1.3.34" evidence="8"/>
<protein>
    <submittedName>
        <fullName evidence="8">Citrate lyase subunit beta/citryl-CoA lyase</fullName>
        <ecNumber evidence="8">4.1.3.34</ecNumber>
    </submittedName>
</protein>
<dbReference type="Pfam" id="PF03328">
    <property type="entry name" value="HpcH_HpaI"/>
    <property type="match status" value="1"/>
</dbReference>
<dbReference type="Gene3D" id="3.20.20.60">
    <property type="entry name" value="Phosphoenolpyruvate-binding domains"/>
    <property type="match status" value="1"/>
</dbReference>
<keyword evidence="8" id="KW-0456">Lyase</keyword>
<dbReference type="InterPro" id="IPR011206">
    <property type="entry name" value="Citrate_lyase_beta/mcl1/mcl2"/>
</dbReference>
<feature type="domain" description="HpcH/HpaI aldolase/citrate lyase" evidence="7">
    <location>
        <begin position="11"/>
        <end position="229"/>
    </location>
</feature>
<feature type="binding site" evidence="5">
    <location>
        <position position="72"/>
    </location>
    <ligand>
        <name>substrate</name>
    </ligand>
</feature>
<sequence>MSMKNVTRPRRSVLFVPAANARALEKSLELGADAIIYDLEDSVADEVKAASREALAAHLSAHQHVPFERIVRINTLDSAFGDDDVKMAAEAGIDAVLVPKLERPQDVIDVARKLDRADAPENCRIWAMIETPRGILNADEIAQLGSRSSARLSAFVVGPNDIARESGIRTLPGRPYLVPWLMQIILAAKAGGLEVMDGVYNDFKNVQGFEAECVQGASMGFDGKTLIHPNQIAGANRGFSPSEDEVAHAKAVVELFTQPENMSKGVVSLNGQMIERLHLHMAERVLAKI</sequence>
<dbReference type="PANTHER" id="PTHR32308">
    <property type="entry name" value="LYASE BETA SUBUNIT, PUTATIVE (AFU_ORTHOLOGUE AFUA_4G13030)-RELATED"/>
    <property type="match status" value="1"/>
</dbReference>
<evidence type="ECO:0000259" key="7">
    <source>
        <dbReference type="Pfam" id="PF03328"/>
    </source>
</evidence>
<dbReference type="GO" id="GO:0008816">
    <property type="term" value="F:citryl-CoA lyase activity"/>
    <property type="evidence" value="ECO:0007669"/>
    <property type="project" value="UniProtKB-EC"/>
</dbReference>
<evidence type="ECO:0000256" key="3">
    <source>
        <dbReference type="ARBA" id="ARBA00022723"/>
    </source>
</evidence>
<dbReference type="SUPFAM" id="SSF51621">
    <property type="entry name" value="Phosphoenolpyruvate/pyruvate domain"/>
    <property type="match status" value="1"/>
</dbReference>